<name>A0A2N0QYN5_9GLOM</name>
<feature type="region of interest" description="Disordered" evidence="1">
    <location>
        <begin position="126"/>
        <end position="176"/>
    </location>
</feature>
<dbReference type="EMBL" id="LLXH01002242">
    <property type="protein sequence ID" value="PKC56175.1"/>
    <property type="molecule type" value="Genomic_DNA"/>
</dbReference>
<dbReference type="Proteomes" id="UP000232688">
    <property type="component" value="Unassembled WGS sequence"/>
</dbReference>
<protein>
    <submittedName>
        <fullName evidence="2">Uncharacterized protein</fullName>
    </submittedName>
</protein>
<feature type="compositionally biased region" description="Polar residues" evidence="1">
    <location>
        <begin position="141"/>
        <end position="176"/>
    </location>
</feature>
<feature type="compositionally biased region" description="Low complexity" evidence="1">
    <location>
        <begin position="126"/>
        <end position="140"/>
    </location>
</feature>
<evidence type="ECO:0000313" key="3">
    <source>
        <dbReference type="Proteomes" id="UP000232688"/>
    </source>
</evidence>
<accession>A0A2N0QYN5</accession>
<reference evidence="2 3" key="2">
    <citation type="submission" date="2017-10" db="EMBL/GenBank/DDBJ databases">
        <title>Genome analyses suggest a sexual origin of heterokaryosis in a supposedly ancient asexual fungus.</title>
        <authorList>
            <person name="Corradi N."/>
            <person name="Sedzielewska K."/>
            <person name="Noel J."/>
            <person name="Charron P."/>
            <person name="Farinelli L."/>
            <person name="Marton T."/>
            <person name="Kruger M."/>
            <person name="Pelin A."/>
            <person name="Brachmann A."/>
            <person name="Corradi N."/>
        </authorList>
    </citation>
    <scope>NUCLEOTIDE SEQUENCE [LARGE SCALE GENOMIC DNA]</scope>
    <source>
        <strain evidence="2 3">A1</strain>
    </source>
</reference>
<dbReference type="VEuPathDB" id="FungiDB:RhiirA1_474389"/>
<gene>
    <name evidence="2" type="ORF">RhiirA1_474389</name>
</gene>
<organism evidence="2 3">
    <name type="scientific">Rhizophagus irregularis</name>
    <dbReference type="NCBI Taxonomy" id="588596"/>
    <lineage>
        <taxon>Eukaryota</taxon>
        <taxon>Fungi</taxon>
        <taxon>Fungi incertae sedis</taxon>
        <taxon>Mucoromycota</taxon>
        <taxon>Glomeromycotina</taxon>
        <taxon>Glomeromycetes</taxon>
        <taxon>Glomerales</taxon>
        <taxon>Glomeraceae</taxon>
        <taxon>Rhizophagus</taxon>
    </lineage>
</organism>
<evidence type="ECO:0000313" key="2">
    <source>
        <dbReference type="EMBL" id="PKC56175.1"/>
    </source>
</evidence>
<comment type="caution">
    <text evidence="2">The sequence shown here is derived from an EMBL/GenBank/DDBJ whole genome shotgun (WGS) entry which is preliminary data.</text>
</comment>
<sequence>MEFIALNHGNFHLANTDIRECIIFTEFLRKTRRNNGNIRIKIFYRDNVYESTPVTYNNNVSVISDQNNDSTIPSDYYQNNVLKNVLNHNYHQHIQQSGISNNNATNPTITSDHNHHHNYQQHMSNVDTNNNVTFSSNNSNHAFTHHNNQQSTSNNVFSPPQSYNDQNQPSNPSQSNILPLLNSFGININSPQATIIIMPTTNSDIQNQLQRRVLARFQQ</sequence>
<reference evidence="2 3" key="1">
    <citation type="submission" date="2017-10" db="EMBL/GenBank/DDBJ databases">
        <title>Extensive intraspecific genome diversity in a model arbuscular mycorrhizal fungus.</title>
        <authorList>
            <person name="Chen E.C.H."/>
            <person name="Morin E."/>
            <person name="Baudet D."/>
            <person name="Noel J."/>
            <person name="Ndikumana S."/>
            <person name="Charron P."/>
            <person name="St-Onge C."/>
            <person name="Giorgi J."/>
            <person name="Grigoriev I.V."/>
            <person name="Roux C."/>
            <person name="Martin F.M."/>
            <person name="Corradi N."/>
        </authorList>
    </citation>
    <scope>NUCLEOTIDE SEQUENCE [LARGE SCALE GENOMIC DNA]</scope>
    <source>
        <strain evidence="2 3">A1</strain>
    </source>
</reference>
<dbReference type="VEuPathDB" id="FungiDB:RhiirFUN_019029"/>
<evidence type="ECO:0000256" key="1">
    <source>
        <dbReference type="SAM" id="MobiDB-lite"/>
    </source>
</evidence>
<dbReference type="AlphaFoldDB" id="A0A2N0QYN5"/>
<proteinExistence type="predicted"/>